<dbReference type="GeneID" id="39986205"/>
<keyword evidence="3" id="KW-0274">FAD</keyword>
<dbReference type="EMBL" id="NBCO01000018">
    <property type="protein sequence ID" value="ORC88055.1"/>
    <property type="molecule type" value="Genomic_DNA"/>
</dbReference>
<dbReference type="PANTHER" id="PTHR23023">
    <property type="entry name" value="DIMETHYLANILINE MONOOXYGENASE"/>
    <property type="match status" value="1"/>
</dbReference>
<evidence type="ECO:0000313" key="8">
    <source>
        <dbReference type="Proteomes" id="UP000192257"/>
    </source>
</evidence>
<evidence type="ECO:0000313" key="7">
    <source>
        <dbReference type="EMBL" id="ORC88055.1"/>
    </source>
</evidence>
<dbReference type="Gene3D" id="3.50.50.60">
    <property type="entry name" value="FAD/NAD(P)-binding domain"/>
    <property type="match status" value="2"/>
</dbReference>
<keyword evidence="8" id="KW-1185">Reference proteome</keyword>
<dbReference type="InterPro" id="IPR050346">
    <property type="entry name" value="FMO-like"/>
</dbReference>
<dbReference type="GO" id="GO:0004499">
    <property type="term" value="F:N,N-dimethylaniline monooxygenase activity"/>
    <property type="evidence" value="ECO:0007669"/>
    <property type="project" value="InterPro"/>
</dbReference>
<proteinExistence type="inferred from homology"/>
<organism evidence="7 8">
    <name type="scientific">Trypanosoma theileri</name>
    <dbReference type="NCBI Taxonomy" id="67003"/>
    <lineage>
        <taxon>Eukaryota</taxon>
        <taxon>Discoba</taxon>
        <taxon>Euglenozoa</taxon>
        <taxon>Kinetoplastea</taxon>
        <taxon>Metakinetoplastina</taxon>
        <taxon>Trypanosomatida</taxon>
        <taxon>Trypanosomatidae</taxon>
        <taxon>Trypanosoma</taxon>
    </lineage>
</organism>
<comment type="caution">
    <text evidence="7">The sequence shown here is derived from an EMBL/GenBank/DDBJ whole genome shotgun (WGS) entry which is preliminary data.</text>
</comment>
<dbReference type="GO" id="GO:0050661">
    <property type="term" value="F:NADP binding"/>
    <property type="evidence" value="ECO:0007669"/>
    <property type="project" value="InterPro"/>
</dbReference>
<keyword evidence="4" id="KW-0521">NADP</keyword>
<evidence type="ECO:0000256" key="4">
    <source>
        <dbReference type="ARBA" id="ARBA00022857"/>
    </source>
</evidence>
<dbReference type="InterPro" id="IPR036291">
    <property type="entry name" value="NAD(P)-bd_dom_sf"/>
</dbReference>
<dbReference type="STRING" id="67003.A0A1X0NTN1"/>
<protein>
    <submittedName>
        <fullName evidence="7">Dimethylaniline monooxygenase (N-oxide forming)</fullName>
    </submittedName>
</protein>
<evidence type="ECO:0000256" key="5">
    <source>
        <dbReference type="ARBA" id="ARBA00023002"/>
    </source>
</evidence>
<keyword evidence="2" id="KW-0285">Flavoprotein</keyword>
<dbReference type="SUPFAM" id="SSF51735">
    <property type="entry name" value="NAD(P)-binding Rossmann-fold domains"/>
    <property type="match status" value="1"/>
</dbReference>
<feature type="compositionally biased region" description="Polar residues" evidence="6">
    <location>
        <begin position="401"/>
        <end position="414"/>
    </location>
</feature>
<sequence>MQSCAVIGCGSAGMAAATALRQCGLLVTCFELAADPGGVWNSDTRKPFSSRGLVSPIHPTMRCILPKDLFSFSDVRFDFTVPQFPHHSSVRRYLEQYAEKKGVRGLVRFNTKVQSVRYDCKGAVWRVITVNVVNGDVFEWSFDKVCVCTGQTHEPRYPSGIKDVLKPYVSAGGELHHASHVKDFRQFKNKRVVVVGNGVTAWDYCMELRRSGADVYHSSYHPPGQEQGELWDGVLQCGSSINFNRNGAMRDAGSAALQLLSCLPGWRKDHTKGSRIVSRWMQFSNAELFGKIPSVGHVILCEGRGILFAEERKQTMEIVDEAKVRAMVRRKQDIKTLESRNTVADNNNNNEPSGIFIDNVDAVICATGYHLRFPFLHRDLRNVLEDPPLLLQERGNDNPQKENQQNETYSHGVGTTRSLERRGLYLGTLYAQDPSIAFVGIQRELLPPFMLFEAQSKFVAYAFTGRLKLPYGAVNMLAHEADLMQRYPPLVHLYSPEGLGLYSAVYFNVLQEELQVGSRSTYTAGIMERQKWVLLTSLLRLVHKIRSLAPLKRKKQHILFSNNI</sequence>
<dbReference type="InterPro" id="IPR000960">
    <property type="entry name" value="Flavin_mOase"/>
</dbReference>
<accession>A0A1X0NTN1</accession>
<comment type="similarity">
    <text evidence="1">Belongs to the FMO family.</text>
</comment>
<dbReference type="SUPFAM" id="SSF51905">
    <property type="entry name" value="FAD/NAD(P)-binding domain"/>
    <property type="match status" value="1"/>
</dbReference>
<dbReference type="Proteomes" id="UP000192257">
    <property type="component" value="Unassembled WGS sequence"/>
</dbReference>
<feature type="region of interest" description="Disordered" evidence="6">
    <location>
        <begin position="390"/>
        <end position="414"/>
    </location>
</feature>
<evidence type="ECO:0000256" key="1">
    <source>
        <dbReference type="ARBA" id="ARBA00009183"/>
    </source>
</evidence>
<dbReference type="InterPro" id="IPR036188">
    <property type="entry name" value="FAD/NAD-bd_sf"/>
</dbReference>
<dbReference type="RefSeq" id="XP_028882121.1">
    <property type="nucleotide sequence ID" value="XM_029026425.1"/>
</dbReference>
<dbReference type="OrthoDB" id="66881at2759"/>
<gene>
    <name evidence="7" type="ORF">TM35_000181120</name>
</gene>
<evidence type="ECO:0000256" key="3">
    <source>
        <dbReference type="ARBA" id="ARBA00022827"/>
    </source>
</evidence>
<dbReference type="InterPro" id="IPR020946">
    <property type="entry name" value="Flavin_mOase-like"/>
</dbReference>
<dbReference type="GO" id="GO:0050660">
    <property type="term" value="F:flavin adenine dinucleotide binding"/>
    <property type="evidence" value="ECO:0007669"/>
    <property type="project" value="InterPro"/>
</dbReference>
<dbReference type="PRINTS" id="PR00370">
    <property type="entry name" value="FMOXYGENASE"/>
</dbReference>
<dbReference type="Pfam" id="PF00743">
    <property type="entry name" value="FMO-like"/>
    <property type="match status" value="1"/>
</dbReference>
<keyword evidence="7" id="KW-0503">Monooxygenase</keyword>
<dbReference type="AlphaFoldDB" id="A0A1X0NTN1"/>
<dbReference type="VEuPathDB" id="TriTrypDB:TM35_000181120"/>
<name>A0A1X0NTN1_9TRYP</name>
<keyword evidence="5" id="KW-0560">Oxidoreductase</keyword>
<evidence type="ECO:0000256" key="2">
    <source>
        <dbReference type="ARBA" id="ARBA00022630"/>
    </source>
</evidence>
<evidence type="ECO:0000256" key="6">
    <source>
        <dbReference type="SAM" id="MobiDB-lite"/>
    </source>
</evidence>
<reference evidence="7 8" key="1">
    <citation type="submission" date="2017-03" db="EMBL/GenBank/DDBJ databases">
        <title>An alternative strategy for trypanosome survival in the mammalian bloodstream revealed through genome and transcriptome analysis of the ubiquitous bovine parasite Trypanosoma (Megatrypanum) theileri.</title>
        <authorList>
            <person name="Kelly S."/>
            <person name="Ivens A."/>
            <person name="Mott A."/>
            <person name="O'Neill E."/>
            <person name="Emms D."/>
            <person name="Macleod O."/>
            <person name="Voorheis P."/>
            <person name="Matthews J."/>
            <person name="Matthews K."/>
            <person name="Carrington M."/>
        </authorList>
    </citation>
    <scope>NUCLEOTIDE SEQUENCE [LARGE SCALE GENOMIC DNA]</scope>
    <source>
        <strain evidence="7">Edinburgh</strain>
    </source>
</reference>